<dbReference type="RefSeq" id="WP_323982949.1">
    <property type="nucleotide sequence ID" value="NZ_JAYKBW010000004.1"/>
</dbReference>
<evidence type="ECO:0000313" key="1">
    <source>
        <dbReference type="EMBL" id="MEB3074576.1"/>
    </source>
</evidence>
<protein>
    <recommendedName>
        <fullName evidence="3">Sugar-binding protein</fullName>
    </recommendedName>
</protein>
<comment type="caution">
    <text evidence="1">The sequence shown here is derived from an EMBL/GenBank/DDBJ whole genome shotgun (WGS) entry which is preliminary data.</text>
</comment>
<sequence length="422" mass="50487">MKLKDERLRFTTASMPYIPVMKPNTSFAGKKVETSYKEYDIATDENGNVCLGEFNKYTEVSPEPISTLIEEYRKMIEEMKKEGFLVEGTDFLKLSEDIPRFYQFERLITTYNDKGLVTSYEVGNILFSFKCHENSQLSEWTATISGQVPCTRQFLYSENAQLNKIVDTLASDSTQEWLYDEKGNMIAYKEKGTIVDRFEYTYNSKGKLREIRWYKGNKLQDGVSFLYDEKDNKIQSNYPCRDIFNPEDEGDNWRISKLFINFYKDEVIYKQEIQYYRDGSKDVLFFNEQGRVVQKDIFDYKHYQGFVRVGTIYYKYFEDKIERTRIDDNGEKEIVICKDIEYSEEPDSLGSQYFRRMGSYDIYDENIFFSFISERYRWEERKFVRTYFSNGEWETLFYKGGKPSYIVRKEYSVLEVMYSKYD</sequence>
<dbReference type="Proteomes" id="UP001311730">
    <property type="component" value="Unassembled WGS sequence"/>
</dbReference>
<gene>
    <name evidence="1" type="ORF">VJJ08_04560</name>
</gene>
<evidence type="ECO:0008006" key="3">
    <source>
        <dbReference type="Google" id="ProtNLM"/>
    </source>
</evidence>
<keyword evidence="2" id="KW-1185">Reference proteome</keyword>
<accession>A0ABU5Z6J6</accession>
<name>A0ABU5Z6J6_9FLAO</name>
<evidence type="ECO:0000313" key="2">
    <source>
        <dbReference type="Proteomes" id="UP001311730"/>
    </source>
</evidence>
<dbReference type="Gene3D" id="2.180.10.10">
    <property type="entry name" value="RHS repeat-associated core"/>
    <property type="match status" value="1"/>
</dbReference>
<reference evidence="1 2" key="1">
    <citation type="submission" date="2023-12" db="EMBL/GenBank/DDBJ databases">
        <title>Genomic sequences of Capnocytophaga and Parvimonas strains.</title>
        <authorList>
            <person name="Watt R.M."/>
            <person name="Wang M."/>
            <person name="Yang T."/>
            <person name="Tong W.M."/>
        </authorList>
    </citation>
    <scope>NUCLEOTIDE SEQUENCE [LARGE SCALE GENOMIC DNA]</scope>
    <source>
        <strain evidence="1 2">CCUG 13096</strain>
    </source>
</reference>
<organism evidence="1 2">
    <name type="scientific">Capnocytophaga gingivalis</name>
    <dbReference type="NCBI Taxonomy" id="1017"/>
    <lineage>
        <taxon>Bacteria</taxon>
        <taxon>Pseudomonadati</taxon>
        <taxon>Bacteroidota</taxon>
        <taxon>Flavobacteriia</taxon>
        <taxon>Flavobacteriales</taxon>
        <taxon>Flavobacteriaceae</taxon>
        <taxon>Capnocytophaga</taxon>
    </lineage>
</organism>
<proteinExistence type="predicted"/>
<dbReference type="EMBL" id="JAYKBW010000004">
    <property type="protein sequence ID" value="MEB3074576.1"/>
    <property type="molecule type" value="Genomic_DNA"/>
</dbReference>